<keyword evidence="1" id="KW-1133">Transmembrane helix</keyword>
<evidence type="ECO:0000313" key="2">
    <source>
        <dbReference type="EMBL" id="MFC3876985.1"/>
    </source>
</evidence>
<gene>
    <name evidence="2" type="ORF">ACFOSX_07035</name>
</gene>
<feature type="transmembrane region" description="Helical" evidence="1">
    <location>
        <begin position="44"/>
        <end position="60"/>
    </location>
</feature>
<comment type="caution">
    <text evidence="2">The sequence shown here is derived from an EMBL/GenBank/DDBJ whole genome shotgun (WGS) entry which is preliminary data.</text>
</comment>
<keyword evidence="1" id="KW-0812">Transmembrane</keyword>
<keyword evidence="1" id="KW-0472">Membrane</keyword>
<dbReference type="RefSeq" id="WP_386098408.1">
    <property type="nucleotide sequence ID" value="NZ_JBHSAT010000004.1"/>
</dbReference>
<dbReference type="Proteomes" id="UP001595812">
    <property type="component" value="Unassembled WGS sequence"/>
</dbReference>
<proteinExistence type="predicted"/>
<feature type="transmembrane region" description="Helical" evidence="1">
    <location>
        <begin position="93"/>
        <end position="112"/>
    </location>
</feature>
<evidence type="ECO:0000256" key="1">
    <source>
        <dbReference type="SAM" id="Phobius"/>
    </source>
</evidence>
<feature type="transmembrane region" description="Helical" evidence="1">
    <location>
        <begin position="67"/>
        <end position="87"/>
    </location>
</feature>
<organism evidence="2 3">
    <name type="scientific">Winogradskyella maritima</name>
    <dbReference type="NCBI Taxonomy" id="1517766"/>
    <lineage>
        <taxon>Bacteria</taxon>
        <taxon>Pseudomonadati</taxon>
        <taxon>Bacteroidota</taxon>
        <taxon>Flavobacteriia</taxon>
        <taxon>Flavobacteriales</taxon>
        <taxon>Flavobacteriaceae</taxon>
        <taxon>Winogradskyella</taxon>
    </lineage>
</organism>
<reference evidence="3" key="1">
    <citation type="journal article" date="2019" name="Int. J. Syst. Evol. Microbiol.">
        <title>The Global Catalogue of Microorganisms (GCM) 10K type strain sequencing project: providing services to taxonomists for standard genome sequencing and annotation.</title>
        <authorList>
            <consortium name="The Broad Institute Genomics Platform"/>
            <consortium name="The Broad Institute Genome Sequencing Center for Infectious Disease"/>
            <person name="Wu L."/>
            <person name="Ma J."/>
        </authorList>
    </citation>
    <scope>NUCLEOTIDE SEQUENCE [LARGE SCALE GENOMIC DNA]</scope>
    <source>
        <strain evidence="3">CECT 8979</strain>
    </source>
</reference>
<name>A0ABV8AH51_9FLAO</name>
<sequence length="119" mass="13671">MTKKLKIILLLSYALIMLQGQIIGMPLIAWLVLVSFDFGNPDQIFVLLGVVGFILLTTKYSKLRKVILLGFVLMAMPIFKRITSVPLEQFNYWTFYIPLLIFVISSLLLLIFQSNKNED</sequence>
<dbReference type="EMBL" id="JBHSAT010000004">
    <property type="protein sequence ID" value="MFC3876985.1"/>
    <property type="molecule type" value="Genomic_DNA"/>
</dbReference>
<feature type="transmembrane region" description="Helical" evidence="1">
    <location>
        <begin position="7"/>
        <end position="32"/>
    </location>
</feature>
<evidence type="ECO:0000313" key="3">
    <source>
        <dbReference type="Proteomes" id="UP001595812"/>
    </source>
</evidence>
<keyword evidence="3" id="KW-1185">Reference proteome</keyword>
<accession>A0ABV8AH51</accession>
<protein>
    <submittedName>
        <fullName evidence="2">Uncharacterized protein</fullName>
    </submittedName>
</protein>